<comment type="subcellular location">
    <subcellularLocation>
        <location evidence="1">Nucleus</location>
    </subcellularLocation>
</comment>
<evidence type="ECO:0000313" key="12">
    <source>
        <dbReference type="Proteomes" id="UP000008912"/>
    </source>
</evidence>
<feature type="region of interest" description="Disordered" evidence="9">
    <location>
        <begin position="69"/>
        <end position="168"/>
    </location>
</feature>
<dbReference type="InterPro" id="IPR051831">
    <property type="entry name" value="Bromodomain_contain_prot"/>
</dbReference>
<proteinExistence type="predicted"/>
<evidence type="ECO:0000256" key="3">
    <source>
        <dbReference type="ARBA" id="ARBA00023015"/>
    </source>
</evidence>
<evidence type="ECO:0000256" key="8">
    <source>
        <dbReference type="PROSITE-ProRule" id="PRU00035"/>
    </source>
</evidence>
<gene>
    <name evidence="11" type="primary">BRD9</name>
</gene>
<dbReference type="Pfam" id="PF00439">
    <property type="entry name" value="Bromodomain"/>
    <property type="match status" value="1"/>
</dbReference>
<dbReference type="PANTHER" id="PTHR22881:SF4">
    <property type="entry name" value="BROMODOMAIN-CONTAINING PROTEIN 9"/>
    <property type="match status" value="1"/>
</dbReference>
<feature type="compositionally biased region" description="Basic and acidic residues" evidence="9">
    <location>
        <begin position="80"/>
        <end position="92"/>
    </location>
</feature>
<dbReference type="GO" id="GO:0005654">
    <property type="term" value="C:nucleoplasm"/>
    <property type="evidence" value="ECO:0007669"/>
    <property type="project" value="Ensembl"/>
</dbReference>
<evidence type="ECO:0000256" key="9">
    <source>
        <dbReference type="SAM" id="MobiDB-lite"/>
    </source>
</evidence>
<dbReference type="GO" id="GO:0140566">
    <property type="term" value="F:histone reader activity"/>
    <property type="evidence" value="ECO:0007669"/>
    <property type="project" value="Ensembl"/>
</dbReference>
<feature type="compositionally biased region" description="Basic residues" evidence="9">
    <location>
        <begin position="93"/>
        <end position="103"/>
    </location>
</feature>
<dbReference type="Gene3D" id="1.20.920.10">
    <property type="entry name" value="Bromodomain-like"/>
    <property type="match status" value="1"/>
</dbReference>
<dbReference type="FunFam" id="1.20.920.10:FF:000022">
    <property type="entry name" value="Putative bromodomain-containing protein 9"/>
    <property type="match status" value="1"/>
</dbReference>
<evidence type="ECO:0000256" key="1">
    <source>
        <dbReference type="ARBA" id="ARBA00004123"/>
    </source>
</evidence>
<dbReference type="SMART" id="SM00297">
    <property type="entry name" value="BROMO"/>
    <property type="match status" value="1"/>
</dbReference>
<dbReference type="GO" id="GO:0016514">
    <property type="term" value="C:SWI/SNF complex"/>
    <property type="evidence" value="ECO:0007669"/>
    <property type="project" value="Ensembl"/>
</dbReference>
<keyword evidence="4 8" id="KW-0103">Bromodomain</keyword>
<name>A0A7N5JJK9_AILME</name>
<protein>
    <recommendedName>
        <fullName evidence="7">Bromodomain-containing protein 9</fullName>
    </recommendedName>
</protein>
<dbReference type="PRINTS" id="PR00503">
    <property type="entry name" value="BROMODOMAIN"/>
</dbReference>
<reference evidence="11" key="3">
    <citation type="submission" date="2025-09" db="UniProtKB">
        <authorList>
            <consortium name="Ensembl"/>
        </authorList>
    </citation>
    <scope>IDENTIFICATION</scope>
</reference>
<dbReference type="InterPro" id="IPR021900">
    <property type="entry name" value="DUF3512"/>
</dbReference>
<dbReference type="GeneTree" id="ENSGT00950000183170"/>
<evidence type="ECO:0000256" key="5">
    <source>
        <dbReference type="ARBA" id="ARBA00023163"/>
    </source>
</evidence>
<evidence type="ECO:0000256" key="6">
    <source>
        <dbReference type="ARBA" id="ARBA00023242"/>
    </source>
</evidence>
<evidence type="ECO:0000259" key="10">
    <source>
        <dbReference type="PROSITE" id="PS50014"/>
    </source>
</evidence>
<dbReference type="InterPro" id="IPR036427">
    <property type="entry name" value="Bromodomain-like_sf"/>
</dbReference>
<dbReference type="SUPFAM" id="SSF47370">
    <property type="entry name" value="Bromodomain"/>
    <property type="match status" value="1"/>
</dbReference>
<dbReference type="AlphaFoldDB" id="A0A7N5JJK9"/>
<keyword evidence="5" id="KW-0804">Transcription</keyword>
<evidence type="ECO:0000256" key="2">
    <source>
        <dbReference type="ARBA" id="ARBA00022853"/>
    </source>
</evidence>
<dbReference type="Ensembl" id="ENSAMET00000031844.1">
    <property type="protein sequence ID" value="ENSAMEP00000026306.1"/>
    <property type="gene ID" value="ENSAMEG00000008289.2"/>
</dbReference>
<dbReference type="Proteomes" id="UP000008912">
    <property type="component" value="Unassembled WGS sequence"/>
</dbReference>
<feature type="domain" description="Bromo" evidence="10">
    <location>
        <begin position="183"/>
        <end position="253"/>
    </location>
</feature>
<dbReference type="GO" id="GO:0006357">
    <property type="term" value="P:regulation of transcription by RNA polymerase II"/>
    <property type="evidence" value="ECO:0007669"/>
    <property type="project" value="TreeGrafter"/>
</dbReference>
<dbReference type="PANTHER" id="PTHR22881">
    <property type="entry name" value="BROMODOMAIN CONTAINING PROTEIN"/>
    <property type="match status" value="1"/>
</dbReference>
<sequence length="734" mass="80643">MAKLTTSWGLGVLPVTHAHWASPATQLGSSVCLSTPQAHSEARCLSTDYTDKPLEKPLKLVLKVGGSEVTELSGSGHDSSYYDDRSDHERERHKEKKKKKKKKSEKEKHLDDEERRKRKEEKKRKREKEHGDTEGETDDFDPGKKVEVEPPPDRPVRACRTQPAENESTPIQQLLEHFLRQLQRKDPHGFFAFPVTDAIAPGYSMIIKHPMDFGTMKDKIVANEYKSVTEFKADFKLMCDNAMTYNRPDTVYYKLAKKILHAGFKMMSKERLLALKRSMSFMQDMDFSQQAALLGNEDTAVEEPVPEVVPVQVETAKKSKRPSREVISCMFEPEGNACSLTDSTAEEHVLALVEHAADEARDRINRLLPGGKMGYLKKNGDGSLLYSVVNTAEPDADEEETHPVDLSSLSSKLLPGFTTLGFKDERRGKVTFLSSATTALSMHNNSVLGDLKSDETELLYSAYGDETGVQCALSLQEFVKDAGSYSKKMVDDLLDQITGGDHSRMLFQLRQRRNVPVKPPDEVKAGDSLGDGSSILDFMSMKSYSDASLDISMLGSLGKVKKELDADDSHLNLDETAKLLQDLHEAQAERGGSRPSSNLSSLSNTSPSDRDQHHLGKMAPVPSICLTVLVLGGIWEKGRRAGDPGTSELVWATCSASRTLWALLPLQDASDPLGSEITSPSSGGCTGVKCLSEIYSALGIVGLGHKMLAIPMSGGAPGGHIPRLLDGAERGPRC</sequence>
<accession>A0A7N5JJK9</accession>
<organism evidence="11 12">
    <name type="scientific">Ailuropoda melanoleuca</name>
    <name type="common">Giant panda</name>
    <dbReference type="NCBI Taxonomy" id="9646"/>
    <lineage>
        <taxon>Eukaryota</taxon>
        <taxon>Metazoa</taxon>
        <taxon>Chordata</taxon>
        <taxon>Craniata</taxon>
        <taxon>Vertebrata</taxon>
        <taxon>Euteleostomi</taxon>
        <taxon>Mammalia</taxon>
        <taxon>Eutheria</taxon>
        <taxon>Laurasiatheria</taxon>
        <taxon>Carnivora</taxon>
        <taxon>Caniformia</taxon>
        <taxon>Ursidae</taxon>
        <taxon>Ailuropoda</taxon>
    </lineage>
</organism>
<dbReference type="InParanoid" id="A0A7N5JJK9"/>
<reference evidence="11" key="2">
    <citation type="submission" date="2025-08" db="UniProtKB">
        <authorList>
            <consortium name="Ensembl"/>
        </authorList>
    </citation>
    <scope>IDENTIFICATION</scope>
</reference>
<dbReference type="Pfam" id="PF12024">
    <property type="entry name" value="DUF3512"/>
    <property type="match status" value="1"/>
</dbReference>
<feature type="region of interest" description="Disordered" evidence="9">
    <location>
        <begin position="586"/>
        <end position="616"/>
    </location>
</feature>
<dbReference type="CDD" id="cd05513">
    <property type="entry name" value="Bromo_brd7_like"/>
    <property type="match status" value="1"/>
</dbReference>
<keyword evidence="6" id="KW-0539">Nucleus</keyword>
<feature type="compositionally biased region" description="Basic and acidic residues" evidence="9">
    <location>
        <begin position="104"/>
        <end position="115"/>
    </location>
</feature>
<evidence type="ECO:0000256" key="4">
    <source>
        <dbReference type="ARBA" id="ARBA00023117"/>
    </source>
</evidence>
<keyword evidence="12" id="KW-1185">Reference proteome</keyword>
<feature type="compositionally biased region" description="Basic and acidic residues" evidence="9">
    <location>
        <begin position="141"/>
        <end position="156"/>
    </location>
</feature>
<keyword evidence="2" id="KW-0156">Chromatin regulator</keyword>
<feature type="compositionally biased region" description="Low complexity" evidence="9">
    <location>
        <begin position="593"/>
        <end position="607"/>
    </location>
</feature>
<dbReference type="PROSITE" id="PS50014">
    <property type="entry name" value="BROMODOMAIN_2"/>
    <property type="match status" value="1"/>
</dbReference>
<evidence type="ECO:0000313" key="11">
    <source>
        <dbReference type="Ensembl" id="ENSAMEP00000026306.1"/>
    </source>
</evidence>
<reference evidence="11 12" key="1">
    <citation type="journal article" date="2010" name="Nature">
        <title>The sequence and de novo assembly of the giant panda genome.</title>
        <authorList>
            <person name="Li R."/>
            <person name="Fan W."/>
            <person name="Tian G."/>
            <person name="Zhu H."/>
            <person name="He L."/>
            <person name="Cai J."/>
            <person name="Huang Q."/>
            <person name="Cai Q."/>
            <person name="Li B."/>
            <person name="Bai Y."/>
            <person name="Zhang Z."/>
            <person name="Zhang Y."/>
            <person name="Wang W."/>
            <person name="Li J."/>
            <person name="Wei F."/>
            <person name="Li H."/>
            <person name="Jian M."/>
            <person name="Li J."/>
            <person name="Zhang Z."/>
            <person name="Nielsen R."/>
            <person name="Li D."/>
            <person name="Gu W."/>
            <person name="Yang Z."/>
            <person name="Xuan Z."/>
            <person name="Ryder O.A."/>
            <person name="Leung F.C."/>
            <person name="Zhou Y."/>
            <person name="Cao J."/>
            <person name="Sun X."/>
            <person name="Fu Y."/>
            <person name="Fang X."/>
            <person name="Guo X."/>
            <person name="Wang B."/>
            <person name="Hou R."/>
            <person name="Shen F."/>
            <person name="Mu B."/>
            <person name="Ni P."/>
            <person name="Lin R."/>
            <person name="Qian W."/>
            <person name="Wang G."/>
            <person name="Yu C."/>
            <person name="Nie W."/>
            <person name="Wang J."/>
            <person name="Wu Z."/>
            <person name="Liang H."/>
            <person name="Min J."/>
            <person name="Wu Q."/>
            <person name="Cheng S."/>
            <person name="Ruan J."/>
            <person name="Wang M."/>
            <person name="Shi Z."/>
            <person name="Wen M."/>
            <person name="Liu B."/>
            <person name="Ren X."/>
            <person name="Zheng H."/>
            <person name="Dong D."/>
            <person name="Cook K."/>
            <person name="Shan G."/>
            <person name="Zhang H."/>
            <person name="Kosiol C."/>
            <person name="Xie X."/>
            <person name="Lu Z."/>
            <person name="Zheng H."/>
            <person name="Li Y."/>
            <person name="Steiner C.C."/>
            <person name="Lam T.T."/>
            <person name="Lin S."/>
            <person name="Zhang Q."/>
            <person name="Li G."/>
            <person name="Tian J."/>
            <person name="Gong T."/>
            <person name="Liu H."/>
            <person name="Zhang D."/>
            <person name="Fang L."/>
            <person name="Ye C."/>
            <person name="Zhang J."/>
            <person name="Hu W."/>
            <person name="Xu A."/>
            <person name="Ren Y."/>
            <person name="Zhang G."/>
            <person name="Bruford M.W."/>
            <person name="Li Q."/>
            <person name="Ma L."/>
            <person name="Guo Y."/>
            <person name="An N."/>
            <person name="Hu Y."/>
            <person name="Zheng Y."/>
            <person name="Shi Y."/>
            <person name="Li Z."/>
            <person name="Liu Q."/>
            <person name="Chen Y."/>
            <person name="Zhao J."/>
            <person name="Qu N."/>
            <person name="Zhao S."/>
            <person name="Tian F."/>
            <person name="Wang X."/>
            <person name="Wang H."/>
            <person name="Xu L."/>
            <person name="Liu X."/>
            <person name="Vinar T."/>
            <person name="Wang Y."/>
            <person name="Lam T.W."/>
            <person name="Yiu S.M."/>
            <person name="Liu S."/>
            <person name="Zhang H."/>
            <person name="Li D."/>
            <person name="Huang Y."/>
            <person name="Wang X."/>
            <person name="Yang G."/>
            <person name="Jiang Z."/>
            <person name="Wang J."/>
            <person name="Qin N."/>
            <person name="Li L."/>
            <person name="Li J."/>
            <person name="Bolund L."/>
            <person name="Kristiansen K."/>
            <person name="Wong G.K."/>
            <person name="Olson M."/>
            <person name="Zhang X."/>
            <person name="Li S."/>
            <person name="Yang H."/>
            <person name="Wang J."/>
            <person name="Wang J."/>
        </authorList>
    </citation>
    <scope>NUCLEOTIDE SEQUENCE [LARGE SCALE GENOMIC DNA]</scope>
</reference>
<keyword evidence="3" id="KW-0805">Transcription regulation</keyword>
<dbReference type="InterPro" id="IPR001487">
    <property type="entry name" value="Bromodomain"/>
</dbReference>
<evidence type="ECO:0000256" key="7">
    <source>
        <dbReference type="ARBA" id="ARBA00040982"/>
    </source>
</evidence>
<feature type="compositionally biased region" description="Basic residues" evidence="9">
    <location>
        <begin position="116"/>
        <end position="127"/>
    </location>
</feature>